<gene>
    <name evidence="21" type="ORF">IAC87_06890</name>
</gene>
<dbReference type="SUPFAM" id="SSF56601">
    <property type="entry name" value="beta-lactamase/transpeptidase-like"/>
    <property type="match status" value="1"/>
</dbReference>
<comment type="subcellular location">
    <subcellularLocation>
        <location evidence="1">Cell membrane</location>
    </subcellularLocation>
</comment>
<evidence type="ECO:0000256" key="3">
    <source>
        <dbReference type="ARBA" id="ARBA00007090"/>
    </source>
</evidence>
<dbReference type="Pfam" id="PF00912">
    <property type="entry name" value="Transgly"/>
    <property type="match status" value="1"/>
</dbReference>
<evidence type="ECO:0000256" key="11">
    <source>
        <dbReference type="ARBA" id="ARBA00022960"/>
    </source>
</evidence>
<dbReference type="InterPro" id="IPR001264">
    <property type="entry name" value="Glyco_trans_51"/>
</dbReference>
<evidence type="ECO:0000256" key="1">
    <source>
        <dbReference type="ARBA" id="ARBA00004236"/>
    </source>
</evidence>
<comment type="caution">
    <text evidence="21">The sequence shown here is derived from an EMBL/GenBank/DDBJ whole genome shotgun (WGS) entry which is preliminary data.</text>
</comment>
<dbReference type="GO" id="GO:0005886">
    <property type="term" value="C:plasma membrane"/>
    <property type="evidence" value="ECO:0007669"/>
    <property type="project" value="UniProtKB-SubCell"/>
</dbReference>
<feature type="domain" description="Glycosyl transferase family 51" evidence="20">
    <location>
        <begin position="60"/>
        <end position="246"/>
    </location>
</feature>
<evidence type="ECO:0000256" key="5">
    <source>
        <dbReference type="ARBA" id="ARBA00022475"/>
    </source>
</evidence>
<dbReference type="PANTHER" id="PTHR32282:SF11">
    <property type="entry name" value="PENICILLIN-BINDING PROTEIN 1B"/>
    <property type="match status" value="1"/>
</dbReference>
<evidence type="ECO:0000256" key="10">
    <source>
        <dbReference type="ARBA" id="ARBA00022801"/>
    </source>
</evidence>
<dbReference type="SUPFAM" id="SSF53955">
    <property type="entry name" value="Lysozyme-like"/>
    <property type="match status" value="1"/>
</dbReference>
<reference evidence="21" key="2">
    <citation type="journal article" date="2021" name="PeerJ">
        <title>Extensive microbial diversity within the chicken gut microbiome revealed by metagenomics and culture.</title>
        <authorList>
            <person name="Gilroy R."/>
            <person name="Ravi A."/>
            <person name="Getino M."/>
            <person name="Pursley I."/>
            <person name="Horton D.L."/>
            <person name="Alikhan N.F."/>
            <person name="Baker D."/>
            <person name="Gharbi K."/>
            <person name="Hall N."/>
            <person name="Watson M."/>
            <person name="Adriaenssens E.M."/>
            <person name="Foster-Nyarko E."/>
            <person name="Jarju S."/>
            <person name="Secka A."/>
            <person name="Antonio M."/>
            <person name="Oren A."/>
            <person name="Chaudhuri R.R."/>
            <person name="La Ragione R."/>
            <person name="Hildebrand F."/>
            <person name="Pallen M.J."/>
        </authorList>
    </citation>
    <scope>NUCLEOTIDE SEQUENCE</scope>
    <source>
        <strain evidence="21">B3-2255</strain>
    </source>
</reference>
<comment type="similarity">
    <text evidence="4">In the N-terminal section; belongs to the glycosyltransferase 51 family.</text>
</comment>
<keyword evidence="5" id="KW-1003">Cell membrane</keyword>
<keyword evidence="15" id="KW-0961">Cell wall biogenesis/degradation</keyword>
<sequence>MKEKTRKRIIKWWWIVVCSCIAAVLLLVVGTGLFAEIPSFEELENPESKEATLLLADGGEVLSTYHIENRSYVDYDELSPYLVEAAVATEDVRFYKHSGIDFRSLARVGVKTLLLGQSSQGGGSTITQQLAKTLYPREELGRRIPVVWQVKMVITKMKEWITAVKLERNYTKEEIMDMYMNAVFFGSNAYGIKSASQTFFGKEPSELTVEEAATLVGMVNKPTRYNPALNPESSLKRRNFVLSQMEKAGYLTAAERDSISLIPIELSYQVLDHNSGIAPYFRDMLRRVMNAKEPKRSSYSTYEDYVADSLLWADDGLYGWLNKNFKPDGSRYDLDRDGLRIHTTINYKMQQYAEEAVAEHLGLDLQKAFFRDLSKKRNAPFSNDIDAKTRDRVMKQARRWSDRYRNMKASGASEQEILKSFGEPVKMRVFSWNAKGHIDTVMTPDDSIRYYKSILRAAFIAMEPNTGEIKAYVGGPNYRYFKYDNARQGKRQVGSTIKPFLYTLAMQEGMSPCDKVVNVPQTFIIGDTTWTPKSTDRDEWIGRTVTLKWGLTKSSNNISAYLMKRFGPEAIVEMCHKMGVQSFLDPVPSLCAGPADLSLYEMVGAYNTYPSRGVHVDPIFVTRIEDNMGNVLSEFNARKREAISEQTAYLMVNLMQGVVNDGTAMRLRWKYGIKGELAGKTGTTNDQADGWFIGYTPKLTGGVWVGAEDRQVHFESLALGGGSNMALPVWGIFMNKVLKDGTLGISEQDKFIAPVGMTLNLDCDGSDADAETSSGYDEESFFD</sequence>
<keyword evidence="12" id="KW-0573">Peptidoglycan synthesis</keyword>
<dbReference type="InterPro" id="IPR036950">
    <property type="entry name" value="PBP_transglycosylase"/>
</dbReference>
<evidence type="ECO:0000256" key="15">
    <source>
        <dbReference type="ARBA" id="ARBA00023316"/>
    </source>
</evidence>
<dbReference type="GO" id="GO:0008658">
    <property type="term" value="F:penicillin binding"/>
    <property type="evidence" value="ECO:0007669"/>
    <property type="project" value="InterPro"/>
</dbReference>
<dbReference type="GO" id="GO:0009252">
    <property type="term" value="P:peptidoglycan biosynthetic process"/>
    <property type="evidence" value="ECO:0007669"/>
    <property type="project" value="UniProtKB-KW"/>
</dbReference>
<dbReference type="InterPro" id="IPR023346">
    <property type="entry name" value="Lysozyme-like_dom_sf"/>
</dbReference>
<evidence type="ECO:0000313" key="22">
    <source>
        <dbReference type="Proteomes" id="UP000823772"/>
    </source>
</evidence>
<keyword evidence="13 18" id="KW-0472">Membrane</keyword>
<dbReference type="AlphaFoldDB" id="A0A9D9NQN2"/>
<accession>A0A9D9NQN2</accession>
<dbReference type="InterPro" id="IPR012338">
    <property type="entry name" value="Beta-lactam/transpept-like"/>
</dbReference>
<dbReference type="GO" id="GO:0008955">
    <property type="term" value="F:peptidoglycan glycosyltransferase activity"/>
    <property type="evidence" value="ECO:0007669"/>
    <property type="project" value="UniProtKB-EC"/>
</dbReference>
<dbReference type="Gene3D" id="3.40.710.10">
    <property type="entry name" value="DD-peptidase/beta-lactamase superfamily"/>
    <property type="match status" value="1"/>
</dbReference>
<proteinExistence type="inferred from homology"/>
<evidence type="ECO:0000256" key="2">
    <source>
        <dbReference type="ARBA" id="ARBA00004752"/>
    </source>
</evidence>
<dbReference type="GO" id="GO:0030288">
    <property type="term" value="C:outer membrane-bounded periplasmic space"/>
    <property type="evidence" value="ECO:0007669"/>
    <property type="project" value="TreeGrafter"/>
</dbReference>
<keyword evidence="18" id="KW-0812">Transmembrane</keyword>
<feature type="domain" description="Penicillin-binding protein transpeptidase" evidence="19">
    <location>
        <begin position="458"/>
        <end position="706"/>
    </location>
</feature>
<reference evidence="21" key="1">
    <citation type="submission" date="2020-10" db="EMBL/GenBank/DDBJ databases">
        <authorList>
            <person name="Gilroy R."/>
        </authorList>
    </citation>
    <scope>NUCLEOTIDE SEQUENCE</scope>
    <source>
        <strain evidence="21">B3-2255</strain>
    </source>
</reference>
<dbReference type="InterPro" id="IPR050396">
    <property type="entry name" value="Glycosyltr_51/Transpeptidase"/>
</dbReference>
<evidence type="ECO:0000259" key="20">
    <source>
        <dbReference type="Pfam" id="PF00912"/>
    </source>
</evidence>
<organism evidence="21 22">
    <name type="scientific">Candidatus Merdivivens faecigallinarum</name>
    <dbReference type="NCBI Taxonomy" id="2840871"/>
    <lineage>
        <taxon>Bacteria</taxon>
        <taxon>Pseudomonadati</taxon>
        <taxon>Bacteroidota</taxon>
        <taxon>Bacteroidia</taxon>
        <taxon>Bacteroidales</taxon>
        <taxon>Muribaculaceae</taxon>
        <taxon>Muribaculaceae incertae sedis</taxon>
        <taxon>Candidatus Merdivivens</taxon>
    </lineage>
</organism>
<dbReference type="InterPro" id="IPR001460">
    <property type="entry name" value="PCN-bd_Tpept"/>
</dbReference>
<comment type="catalytic activity">
    <reaction evidence="17">
        <text>[GlcNAc-(1-&gt;4)-Mur2Ac(oyl-L-Ala-gamma-D-Glu-L-Lys-D-Ala-D-Ala)](n)-di-trans,octa-cis-undecaprenyl diphosphate + beta-D-GlcNAc-(1-&gt;4)-Mur2Ac(oyl-L-Ala-gamma-D-Glu-L-Lys-D-Ala-D-Ala)-di-trans,octa-cis-undecaprenyl diphosphate = [GlcNAc-(1-&gt;4)-Mur2Ac(oyl-L-Ala-gamma-D-Glu-L-Lys-D-Ala-D-Ala)](n+1)-di-trans,octa-cis-undecaprenyl diphosphate + di-trans,octa-cis-undecaprenyl diphosphate + H(+)</text>
        <dbReference type="Rhea" id="RHEA:23708"/>
        <dbReference type="Rhea" id="RHEA-COMP:9602"/>
        <dbReference type="Rhea" id="RHEA-COMP:9603"/>
        <dbReference type="ChEBI" id="CHEBI:15378"/>
        <dbReference type="ChEBI" id="CHEBI:58405"/>
        <dbReference type="ChEBI" id="CHEBI:60033"/>
        <dbReference type="ChEBI" id="CHEBI:78435"/>
        <dbReference type="EC" id="2.4.99.28"/>
    </reaction>
</comment>
<evidence type="ECO:0000256" key="16">
    <source>
        <dbReference type="ARBA" id="ARBA00034000"/>
    </source>
</evidence>
<dbReference type="FunFam" id="1.10.3810.10:FF:000001">
    <property type="entry name" value="Penicillin-binding protein 1A"/>
    <property type="match status" value="1"/>
</dbReference>
<dbReference type="PANTHER" id="PTHR32282">
    <property type="entry name" value="BINDING PROTEIN TRANSPEPTIDASE, PUTATIVE-RELATED"/>
    <property type="match status" value="1"/>
</dbReference>
<evidence type="ECO:0000259" key="19">
    <source>
        <dbReference type="Pfam" id="PF00905"/>
    </source>
</evidence>
<dbReference type="Pfam" id="PF00905">
    <property type="entry name" value="Transpeptidase"/>
    <property type="match status" value="1"/>
</dbReference>
<keyword evidence="10" id="KW-0378">Hydrolase</keyword>
<keyword evidence="11" id="KW-0133">Cell shape</keyword>
<evidence type="ECO:0000256" key="9">
    <source>
        <dbReference type="ARBA" id="ARBA00022679"/>
    </source>
</evidence>
<evidence type="ECO:0000256" key="4">
    <source>
        <dbReference type="ARBA" id="ARBA00007739"/>
    </source>
</evidence>
<dbReference type="Gene3D" id="1.10.3810.10">
    <property type="entry name" value="Biosynthetic peptidoglycan transglycosylase-like"/>
    <property type="match status" value="1"/>
</dbReference>
<dbReference type="GO" id="GO:0006508">
    <property type="term" value="P:proteolysis"/>
    <property type="evidence" value="ECO:0007669"/>
    <property type="project" value="UniProtKB-KW"/>
</dbReference>
<evidence type="ECO:0000256" key="14">
    <source>
        <dbReference type="ARBA" id="ARBA00023268"/>
    </source>
</evidence>
<name>A0A9D9NQN2_9BACT</name>
<dbReference type="GO" id="GO:0071555">
    <property type="term" value="P:cell wall organization"/>
    <property type="evidence" value="ECO:0007669"/>
    <property type="project" value="UniProtKB-KW"/>
</dbReference>
<keyword evidence="14" id="KW-0511">Multifunctional enzyme</keyword>
<evidence type="ECO:0000256" key="6">
    <source>
        <dbReference type="ARBA" id="ARBA00022645"/>
    </source>
</evidence>
<dbReference type="EMBL" id="JADILY010000148">
    <property type="protein sequence ID" value="MBO8482252.1"/>
    <property type="molecule type" value="Genomic_DNA"/>
</dbReference>
<comment type="similarity">
    <text evidence="3">In the C-terminal section; belongs to the transpeptidase family.</text>
</comment>
<evidence type="ECO:0000256" key="17">
    <source>
        <dbReference type="ARBA" id="ARBA00049902"/>
    </source>
</evidence>
<evidence type="ECO:0000313" key="21">
    <source>
        <dbReference type="EMBL" id="MBO8482252.1"/>
    </source>
</evidence>
<keyword evidence="18" id="KW-1133">Transmembrane helix</keyword>
<evidence type="ECO:0000256" key="13">
    <source>
        <dbReference type="ARBA" id="ARBA00023136"/>
    </source>
</evidence>
<dbReference type="GO" id="GO:0009002">
    <property type="term" value="F:serine-type D-Ala-D-Ala carboxypeptidase activity"/>
    <property type="evidence" value="ECO:0007669"/>
    <property type="project" value="UniProtKB-EC"/>
</dbReference>
<keyword evidence="7" id="KW-0645">Protease</keyword>
<comment type="catalytic activity">
    <reaction evidence="16">
        <text>Preferential cleavage: (Ac)2-L-Lys-D-Ala-|-D-Ala. Also transpeptidation of peptidyl-alanyl moieties that are N-acyl substituents of D-alanine.</text>
        <dbReference type="EC" id="3.4.16.4"/>
    </reaction>
</comment>
<evidence type="ECO:0000256" key="18">
    <source>
        <dbReference type="SAM" id="Phobius"/>
    </source>
</evidence>
<keyword evidence="6" id="KW-0121">Carboxypeptidase</keyword>
<evidence type="ECO:0000256" key="8">
    <source>
        <dbReference type="ARBA" id="ARBA00022676"/>
    </source>
</evidence>
<feature type="transmembrane region" description="Helical" evidence="18">
    <location>
        <begin position="12"/>
        <end position="35"/>
    </location>
</feature>
<keyword evidence="9" id="KW-0808">Transferase</keyword>
<protein>
    <submittedName>
        <fullName evidence="21">Transglycosylase domain-containing protein</fullName>
    </submittedName>
</protein>
<keyword evidence="8" id="KW-0328">Glycosyltransferase</keyword>
<dbReference type="Proteomes" id="UP000823772">
    <property type="component" value="Unassembled WGS sequence"/>
</dbReference>
<evidence type="ECO:0000256" key="7">
    <source>
        <dbReference type="ARBA" id="ARBA00022670"/>
    </source>
</evidence>
<comment type="pathway">
    <text evidence="2">Cell wall biogenesis; peptidoglycan biosynthesis.</text>
</comment>
<evidence type="ECO:0000256" key="12">
    <source>
        <dbReference type="ARBA" id="ARBA00022984"/>
    </source>
</evidence>
<dbReference type="GO" id="GO:0008360">
    <property type="term" value="P:regulation of cell shape"/>
    <property type="evidence" value="ECO:0007669"/>
    <property type="project" value="UniProtKB-KW"/>
</dbReference>